<accession>A0A2J6QQK3</accession>
<evidence type="ECO:0000256" key="1">
    <source>
        <dbReference type="SAM" id="MobiDB-lite"/>
    </source>
</evidence>
<feature type="compositionally biased region" description="Basic and acidic residues" evidence="1">
    <location>
        <begin position="73"/>
        <end position="95"/>
    </location>
</feature>
<proteinExistence type="predicted"/>
<dbReference type="OrthoDB" id="3600205at2759"/>
<dbReference type="AlphaFoldDB" id="A0A2J6QQK3"/>
<keyword evidence="3" id="KW-1185">Reference proteome</keyword>
<dbReference type="Proteomes" id="UP000235672">
    <property type="component" value="Unassembled WGS sequence"/>
</dbReference>
<evidence type="ECO:0000313" key="2">
    <source>
        <dbReference type="EMBL" id="PMD28534.1"/>
    </source>
</evidence>
<dbReference type="EMBL" id="KZ613464">
    <property type="protein sequence ID" value="PMD28534.1"/>
    <property type="molecule type" value="Genomic_DNA"/>
</dbReference>
<feature type="region of interest" description="Disordered" evidence="1">
    <location>
        <begin position="68"/>
        <end position="98"/>
    </location>
</feature>
<evidence type="ECO:0000313" key="3">
    <source>
        <dbReference type="Proteomes" id="UP000235672"/>
    </source>
</evidence>
<sequence>MGDSTLEDVLEALAVDHLEVGKIEIFVHPPASFSRQSWDRESRKGRYIQHNPGEIVPNISFLRQTEQYNSARSGDKEPTKNSDSEEKKSPPETKRFHVQPLGNNSFALVGNSVEIRAHHKRTSRQLEYSTKDLCPKCESINLKELYDRAEAEHHSFNALSTSAETCKLCALMLDAAGEPETYVFDDAESIKLRGVRSKSGGLAHIQVRFPCFGGDLAKQIPDGALVLLSVNLELVAEYQSFPSETYGILGQSIGRPDDVQQVQRWLSDCLSGDLWDFINLSVPLANLKMLEKPIEPTPATIKAITMPSSMQTNTLNNTLSPDEPEIITFASLSSSEQNHLQILQSIYFYKLKTYNSKVKAMNELRAKV</sequence>
<name>A0A2J6QQK3_9HELO</name>
<reference evidence="2 3" key="1">
    <citation type="submission" date="2016-05" db="EMBL/GenBank/DDBJ databases">
        <title>A degradative enzymes factory behind the ericoid mycorrhizal symbiosis.</title>
        <authorList>
            <consortium name="DOE Joint Genome Institute"/>
            <person name="Martino E."/>
            <person name="Morin E."/>
            <person name="Grelet G."/>
            <person name="Kuo A."/>
            <person name="Kohler A."/>
            <person name="Daghino S."/>
            <person name="Barry K."/>
            <person name="Choi C."/>
            <person name="Cichocki N."/>
            <person name="Clum A."/>
            <person name="Copeland A."/>
            <person name="Hainaut M."/>
            <person name="Haridas S."/>
            <person name="Labutti K."/>
            <person name="Lindquist E."/>
            <person name="Lipzen A."/>
            <person name="Khouja H.-R."/>
            <person name="Murat C."/>
            <person name="Ohm R."/>
            <person name="Olson A."/>
            <person name="Spatafora J."/>
            <person name="Veneault-Fourrey C."/>
            <person name="Henrissat B."/>
            <person name="Grigoriev I."/>
            <person name="Martin F."/>
            <person name="Perotto S."/>
        </authorList>
    </citation>
    <scope>NUCLEOTIDE SEQUENCE [LARGE SCALE GENOMIC DNA]</scope>
    <source>
        <strain evidence="2 3">UAMH 7357</strain>
    </source>
</reference>
<organism evidence="2 3">
    <name type="scientific">Hyaloscypha hepaticicola</name>
    <dbReference type="NCBI Taxonomy" id="2082293"/>
    <lineage>
        <taxon>Eukaryota</taxon>
        <taxon>Fungi</taxon>
        <taxon>Dikarya</taxon>
        <taxon>Ascomycota</taxon>
        <taxon>Pezizomycotina</taxon>
        <taxon>Leotiomycetes</taxon>
        <taxon>Helotiales</taxon>
        <taxon>Hyaloscyphaceae</taxon>
        <taxon>Hyaloscypha</taxon>
    </lineage>
</organism>
<protein>
    <submittedName>
        <fullName evidence="2">Uncharacterized protein</fullName>
    </submittedName>
</protein>
<gene>
    <name evidence="2" type="ORF">NA56DRAFT_696310</name>
</gene>